<keyword evidence="1" id="KW-0812">Transmembrane</keyword>
<dbReference type="Proteomes" id="UP000717364">
    <property type="component" value="Unassembled WGS sequence"/>
</dbReference>
<dbReference type="InterPro" id="IPR014729">
    <property type="entry name" value="Rossmann-like_a/b/a_fold"/>
</dbReference>
<gene>
    <name evidence="3" type="ORF">IXB50_02505</name>
</gene>
<keyword evidence="1" id="KW-0472">Membrane</keyword>
<keyword evidence="4" id="KW-1185">Reference proteome</keyword>
<evidence type="ECO:0000256" key="1">
    <source>
        <dbReference type="SAM" id="Phobius"/>
    </source>
</evidence>
<dbReference type="InterPro" id="IPR003848">
    <property type="entry name" value="DUF218"/>
</dbReference>
<dbReference type="PANTHER" id="PTHR30336:SF4">
    <property type="entry name" value="ENVELOPE BIOGENESIS FACTOR ELYC"/>
    <property type="match status" value="1"/>
</dbReference>
<feature type="transmembrane region" description="Helical" evidence="1">
    <location>
        <begin position="40"/>
        <end position="58"/>
    </location>
</feature>
<dbReference type="GO" id="GO:0000270">
    <property type="term" value="P:peptidoglycan metabolic process"/>
    <property type="evidence" value="ECO:0007669"/>
    <property type="project" value="TreeGrafter"/>
</dbReference>
<dbReference type="PANTHER" id="PTHR30336">
    <property type="entry name" value="INNER MEMBRANE PROTEIN, PROBABLE PERMEASE"/>
    <property type="match status" value="1"/>
</dbReference>
<accession>A0A947GFB9</accession>
<evidence type="ECO:0000259" key="2">
    <source>
        <dbReference type="Pfam" id="PF02698"/>
    </source>
</evidence>
<dbReference type="AlphaFoldDB" id="A0A947GFB9"/>
<dbReference type="Gene3D" id="3.40.50.620">
    <property type="entry name" value="HUPs"/>
    <property type="match status" value="1"/>
</dbReference>
<evidence type="ECO:0000313" key="4">
    <source>
        <dbReference type="Proteomes" id="UP000717364"/>
    </source>
</evidence>
<feature type="domain" description="DUF218" evidence="2">
    <location>
        <begin position="76"/>
        <end position="204"/>
    </location>
</feature>
<organism evidence="3 4">
    <name type="scientific">Leptothoe spongobia TAU-MAC 1115</name>
    <dbReference type="NCBI Taxonomy" id="1967444"/>
    <lineage>
        <taxon>Bacteria</taxon>
        <taxon>Bacillati</taxon>
        <taxon>Cyanobacteriota</taxon>
        <taxon>Cyanophyceae</taxon>
        <taxon>Nodosilineales</taxon>
        <taxon>Cymatolegaceae</taxon>
        <taxon>Leptothoe</taxon>
        <taxon>Leptothoe spongobia</taxon>
    </lineage>
</organism>
<evidence type="ECO:0000313" key="3">
    <source>
        <dbReference type="EMBL" id="MBT9314290.1"/>
    </source>
</evidence>
<sequence>MRCPKCKHCSVQKHGTPVRFVQPYQCKDCQHIFYPSVRSAIRWGIGILLILGLSPWWVNRGLRLLVARPDNGKPVDAIVVVGRGHDYRERRTQVAVKLWQEGRAPHIFMSGAADAPVLFNLARELGVPDANVSGEACSVTTWENAFYTSRYMPFDRSSSEKPRILLVTDSLHVGRTTLLYRNLGFEVVSHPIRLNFAQWRVHIKREFMAIMYYIGTRQIFPPQPEKLERAGRAAEKRVVKWQCLDMEKAHIPKDRWSSE</sequence>
<dbReference type="CDD" id="cd06259">
    <property type="entry name" value="YdcF-like"/>
    <property type="match status" value="1"/>
</dbReference>
<name>A0A947GFB9_9CYAN</name>
<dbReference type="GO" id="GO:0043164">
    <property type="term" value="P:Gram-negative-bacterium-type cell wall biogenesis"/>
    <property type="evidence" value="ECO:0007669"/>
    <property type="project" value="TreeGrafter"/>
</dbReference>
<keyword evidence="1" id="KW-1133">Transmembrane helix</keyword>
<comment type="caution">
    <text evidence="3">The sequence shown here is derived from an EMBL/GenBank/DDBJ whole genome shotgun (WGS) entry which is preliminary data.</text>
</comment>
<dbReference type="InterPro" id="IPR051599">
    <property type="entry name" value="Cell_Envelope_Assoc"/>
</dbReference>
<reference evidence="3" key="2">
    <citation type="journal article" date="2021" name="Mar. Drugs">
        <title>Genome Reduction and Secondary Metabolism of the Marine Sponge-Associated Cyanobacterium Leptothoe.</title>
        <authorList>
            <person name="Konstantinou D."/>
            <person name="Popin R.V."/>
            <person name="Fewer D.P."/>
            <person name="Sivonen K."/>
            <person name="Gkelis S."/>
        </authorList>
    </citation>
    <scope>NUCLEOTIDE SEQUENCE</scope>
    <source>
        <strain evidence="3">TAU-MAC 1115</strain>
    </source>
</reference>
<protein>
    <submittedName>
        <fullName evidence="3">YdcF family protein</fullName>
    </submittedName>
</protein>
<dbReference type="EMBL" id="JADOES010000003">
    <property type="protein sequence ID" value="MBT9314290.1"/>
    <property type="molecule type" value="Genomic_DNA"/>
</dbReference>
<proteinExistence type="predicted"/>
<dbReference type="GO" id="GO:0005886">
    <property type="term" value="C:plasma membrane"/>
    <property type="evidence" value="ECO:0007669"/>
    <property type="project" value="TreeGrafter"/>
</dbReference>
<reference evidence="3" key="1">
    <citation type="submission" date="2020-11" db="EMBL/GenBank/DDBJ databases">
        <authorList>
            <person name="Konstantinou D."/>
            <person name="Gkelis S."/>
            <person name="Popin R."/>
            <person name="Fewer D."/>
            <person name="Sivonen K."/>
        </authorList>
    </citation>
    <scope>NUCLEOTIDE SEQUENCE</scope>
    <source>
        <strain evidence="3">TAU-MAC 1115</strain>
    </source>
</reference>
<dbReference type="Pfam" id="PF02698">
    <property type="entry name" value="DUF218"/>
    <property type="match status" value="1"/>
</dbReference>